<keyword evidence="11" id="KW-1185">Reference proteome</keyword>
<feature type="transmembrane region" description="Helical" evidence="7">
    <location>
        <begin position="128"/>
        <end position="148"/>
    </location>
</feature>
<evidence type="ECO:0000313" key="10">
    <source>
        <dbReference type="EMBL" id="BDZ51391.1"/>
    </source>
</evidence>
<dbReference type="PANTHER" id="PTHR43744">
    <property type="entry name" value="ABC TRANSPORTER PERMEASE PROTEIN MG189-RELATED-RELATED"/>
    <property type="match status" value="1"/>
</dbReference>
<organism evidence="10 11">
    <name type="scientific">Frondihabitans sucicola</name>
    <dbReference type="NCBI Taxonomy" id="1268041"/>
    <lineage>
        <taxon>Bacteria</taxon>
        <taxon>Bacillati</taxon>
        <taxon>Actinomycetota</taxon>
        <taxon>Actinomycetes</taxon>
        <taxon>Micrococcales</taxon>
        <taxon>Microbacteriaceae</taxon>
        <taxon>Frondihabitans</taxon>
    </lineage>
</organism>
<sequence length="295" mass="33153">MKGLGASSAGATSGRRGRRPRTGRERRWTRKNTILFIVGVVIALLTIFPLAYMLLSSFKTPADVYGTSVLPKTWTFKNFVYVFTEVPFARYMLNSFLISAIITVVALFFHSMAAYALARLRFKGRETIFLIIFSTLLVSLPVVLIPEFEIVRLLGLLDSYGGLIVPSIFSAFGIFLLRQFYQGLPDELEEAALVDGASYWRIYWSIVLPLSRPIMAALAVFFFLANWNSFVWPLTITSNPNLRVVQVGISTFHQQYASSESYIIAASTVAAIPTLLLFFFFQKQITESIKTSGFK</sequence>
<comment type="similarity">
    <text evidence="7">Belongs to the binding-protein-dependent transport system permease family.</text>
</comment>
<evidence type="ECO:0000313" key="11">
    <source>
        <dbReference type="Proteomes" id="UP001321486"/>
    </source>
</evidence>
<feature type="transmembrane region" description="Helical" evidence="7">
    <location>
        <begin position="96"/>
        <end position="116"/>
    </location>
</feature>
<evidence type="ECO:0000256" key="7">
    <source>
        <dbReference type="RuleBase" id="RU363032"/>
    </source>
</evidence>
<dbReference type="EMBL" id="AP027732">
    <property type="protein sequence ID" value="BDZ51391.1"/>
    <property type="molecule type" value="Genomic_DNA"/>
</dbReference>
<keyword evidence="4 7" id="KW-0812">Transmembrane</keyword>
<evidence type="ECO:0000259" key="9">
    <source>
        <dbReference type="PROSITE" id="PS50928"/>
    </source>
</evidence>
<dbReference type="PANTHER" id="PTHR43744:SF12">
    <property type="entry name" value="ABC TRANSPORTER PERMEASE PROTEIN MG189-RELATED"/>
    <property type="match status" value="1"/>
</dbReference>
<dbReference type="Gene3D" id="1.10.3720.10">
    <property type="entry name" value="MetI-like"/>
    <property type="match status" value="1"/>
</dbReference>
<evidence type="ECO:0000256" key="5">
    <source>
        <dbReference type="ARBA" id="ARBA00022989"/>
    </source>
</evidence>
<evidence type="ECO:0000256" key="6">
    <source>
        <dbReference type="ARBA" id="ARBA00023136"/>
    </source>
</evidence>
<feature type="domain" description="ABC transmembrane type-1" evidence="9">
    <location>
        <begin position="92"/>
        <end position="281"/>
    </location>
</feature>
<accession>A0ABN6Y5X5</accession>
<dbReference type="InterPro" id="IPR035906">
    <property type="entry name" value="MetI-like_sf"/>
</dbReference>
<proteinExistence type="inferred from homology"/>
<reference evidence="11" key="1">
    <citation type="journal article" date="2019" name="Int. J. Syst. Evol. Microbiol.">
        <title>The Global Catalogue of Microorganisms (GCM) 10K type strain sequencing project: providing services to taxonomists for standard genome sequencing and annotation.</title>
        <authorList>
            <consortium name="The Broad Institute Genomics Platform"/>
            <consortium name="The Broad Institute Genome Sequencing Center for Infectious Disease"/>
            <person name="Wu L."/>
            <person name="Ma J."/>
        </authorList>
    </citation>
    <scope>NUCLEOTIDE SEQUENCE [LARGE SCALE GENOMIC DNA]</scope>
    <source>
        <strain evidence="11">NBRC 108728</strain>
    </source>
</reference>
<dbReference type="InterPro" id="IPR000515">
    <property type="entry name" value="MetI-like"/>
</dbReference>
<evidence type="ECO:0000256" key="4">
    <source>
        <dbReference type="ARBA" id="ARBA00022692"/>
    </source>
</evidence>
<protein>
    <submittedName>
        <fullName evidence="10">Sn-glycerol-3-phosphate transport system permease protein UgpE</fullName>
    </submittedName>
</protein>
<feature type="compositionally biased region" description="Low complexity" evidence="8">
    <location>
        <begin position="1"/>
        <end position="14"/>
    </location>
</feature>
<evidence type="ECO:0000256" key="2">
    <source>
        <dbReference type="ARBA" id="ARBA00022448"/>
    </source>
</evidence>
<dbReference type="PROSITE" id="PS50928">
    <property type="entry name" value="ABC_TM1"/>
    <property type="match status" value="1"/>
</dbReference>
<dbReference type="Proteomes" id="UP001321486">
    <property type="component" value="Chromosome"/>
</dbReference>
<feature type="transmembrane region" description="Helical" evidence="7">
    <location>
        <begin position="34"/>
        <end position="55"/>
    </location>
</feature>
<keyword evidence="3" id="KW-1003">Cell membrane</keyword>
<keyword evidence="5 7" id="KW-1133">Transmembrane helix</keyword>
<comment type="subcellular location">
    <subcellularLocation>
        <location evidence="1 7">Cell membrane</location>
        <topology evidence="1 7">Multi-pass membrane protein</topology>
    </subcellularLocation>
</comment>
<evidence type="ECO:0000256" key="8">
    <source>
        <dbReference type="SAM" id="MobiDB-lite"/>
    </source>
</evidence>
<feature type="transmembrane region" description="Helical" evidence="7">
    <location>
        <begin position="202"/>
        <end position="225"/>
    </location>
</feature>
<dbReference type="SUPFAM" id="SSF161098">
    <property type="entry name" value="MetI-like"/>
    <property type="match status" value="1"/>
</dbReference>
<dbReference type="Pfam" id="PF00528">
    <property type="entry name" value="BPD_transp_1"/>
    <property type="match status" value="1"/>
</dbReference>
<evidence type="ECO:0000256" key="1">
    <source>
        <dbReference type="ARBA" id="ARBA00004651"/>
    </source>
</evidence>
<dbReference type="CDD" id="cd06261">
    <property type="entry name" value="TM_PBP2"/>
    <property type="match status" value="1"/>
</dbReference>
<keyword evidence="6 7" id="KW-0472">Membrane</keyword>
<keyword evidence="2 7" id="KW-0813">Transport</keyword>
<feature type="region of interest" description="Disordered" evidence="8">
    <location>
        <begin position="1"/>
        <end position="24"/>
    </location>
</feature>
<name>A0ABN6Y5X5_9MICO</name>
<feature type="transmembrane region" description="Helical" evidence="7">
    <location>
        <begin position="262"/>
        <end position="281"/>
    </location>
</feature>
<gene>
    <name evidence="10" type="primary">ugpE_1</name>
    <name evidence="10" type="ORF">GCM10025867_36320</name>
</gene>
<feature type="transmembrane region" description="Helical" evidence="7">
    <location>
        <begin position="160"/>
        <end position="181"/>
    </location>
</feature>
<evidence type="ECO:0000256" key="3">
    <source>
        <dbReference type="ARBA" id="ARBA00022475"/>
    </source>
</evidence>